<protein>
    <submittedName>
        <fullName evidence="2">Extracellular solute-binding protein</fullName>
    </submittedName>
</protein>
<dbReference type="CDD" id="cd13589">
    <property type="entry name" value="PBP2_polyamine_RpCGA009"/>
    <property type="match status" value="1"/>
</dbReference>
<dbReference type="Proteomes" id="UP000477911">
    <property type="component" value="Unassembled WGS sequence"/>
</dbReference>
<sequence length="367" mass="40000">MQRQTFQQDAFDIARHKLKTGQLSRRQFVAALSALGLSATIRPGAAHAAASEIVVCNWGGAAIDAFRDAYGAPFTKSSGIEVVVDGAGPSTGAVRAMVEAGNVIWDATDGGMTDAAVLGKGGYVDPIDYSVVDKSRVGEGMAAEYGVANYIFSNVLAYDATQTDGKVPAGWKDFFDFDKFPGQRTMCKWVQGQLEAVLMADGVKPEDMYPLDVDRAFAKLEPYLKDIIFWESGAQSQQLLREGEVVMGNIWHTRANLLRKENPDLTWTWENQLIFASAWSVPKGNPAGKEVFEFINSSLLPEGQVTLLRAMGNGPTNPAALALMSEEDKAVYSLAPENLKDVLHVSAAYYAEHDAEVQNRFLDFISR</sequence>
<keyword evidence="3" id="KW-1185">Reference proteome</keyword>
<proteinExistence type="predicted"/>
<name>A0A6L7G7Z5_9RHOB</name>
<organism evidence="2 3">
    <name type="scientific">Pseudooceanicola albus</name>
    <dbReference type="NCBI Taxonomy" id="2692189"/>
    <lineage>
        <taxon>Bacteria</taxon>
        <taxon>Pseudomonadati</taxon>
        <taxon>Pseudomonadota</taxon>
        <taxon>Alphaproteobacteria</taxon>
        <taxon>Rhodobacterales</taxon>
        <taxon>Paracoccaceae</taxon>
        <taxon>Pseudooceanicola</taxon>
    </lineage>
</organism>
<accession>A0A6L7G7Z5</accession>
<dbReference type="InterPro" id="IPR006059">
    <property type="entry name" value="SBP"/>
</dbReference>
<dbReference type="Pfam" id="PF13416">
    <property type="entry name" value="SBP_bac_8"/>
    <property type="match status" value="1"/>
</dbReference>
<dbReference type="SUPFAM" id="SSF53850">
    <property type="entry name" value="Periplasmic binding protein-like II"/>
    <property type="match status" value="1"/>
</dbReference>
<dbReference type="RefSeq" id="WP_160896479.1">
    <property type="nucleotide sequence ID" value="NZ_WUMU01000026.1"/>
</dbReference>
<evidence type="ECO:0000313" key="2">
    <source>
        <dbReference type="EMBL" id="MXN20354.1"/>
    </source>
</evidence>
<gene>
    <name evidence="2" type="ORF">GR170_21165</name>
</gene>
<dbReference type="PANTHER" id="PTHR30222">
    <property type="entry name" value="SPERMIDINE/PUTRESCINE-BINDING PERIPLASMIC PROTEIN"/>
    <property type="match status" value="1"/>
</dbReference>
<dbReference type="AlphaFoldDB" id="A0A6L7G7Z5"/>
<dbReference type="PANTHER" id="PTHR30222:SF2">
    <property type="entry name" value="ABC TRANSPORTER SUBSTRATE-BINDING PROTEIN"/>
    <property type="match status" value="1"/>
</dbReference>
<dbReference type="EMBL" id="WUMU01000026">
    <property type="protein sequence ID" value="MXN20354.1"/>
    <property type="molecule type" value="Genomic_DNA"/>
</dbReference>
<dbReference type="PROSITE" id="PS51318">
    <property type="entry name" value="TAT"/>
    <property type="match status" value="1"/>
</dbReference>
<keyword evidence="1" id="KW-0732">Signal</keyword>
<evidence type="ECO:0000313" key="3">
    <source>
        <dbReference type="Proteomes" id="UP000477911"/>
    </source>
</evidence>
<dbReference type="Gene3D" id="3.40.190.10">
    <property type="entry name" value="Periplasmic binding protein-like II"/>
    <property type="match status" value="2"/>
</dbReference>
<evidence type="ECO:0000256" key="1">
    <source>
        <dbReference type="ARBA" id="ARBA00022729"/>
    </source>
</evidence>
<dbReference type="InterPro" id="IPR006311">
    <property type="entry name" value="TAT_signal"/>
</dbReference>
<reference evidence="2 3" key="1">
    <citation type="submission" date="2019-12" db="EMBL/GenBank/DDBJ databases">
        <authorList>
            <person name="Li M."/>
        </authorList>
    </citation>
    <scope>NUCLEOTIDE SEQUENCE [LARGE SCALE GENOMIC DNA]</scope>
    <source>
        <strain evidence="2 3">GBMRC 2024</strain>
    </source>
</reference>
<comment type="caution">
    <text evidence="2">The sequence shown here is derived from an EMBL/GenBank/DDBJ whole genome shotgun (WGS) entry which is preliminary data.</text>
</comment>